<evidence type="ECO:0000313" key="6">
    <source>
        <dbReference type="Proteomes" id="UP000525078"/>
    </source>
</evidence>
<name>A0A7J6ETN3_CANSA</name>
<dbReference type="EMBL" id="JAATIP010000196">
    <property type="protein sequence ID" value="KAF4361029.1"/>
    <property type="molecule type" value="Genomic_DNA"/>
</dbReference>
<organism evidence="5 6">
    <name type="scientific">Cannabis sativa</name>
    <name type="common">Hemp</name>
    <name type="synonym">Marijuana</name>
    <dbReference type="NCBI Taxonomy" id="3483"/>
    <lineage>
        <taxon>Eukaryota</taxon>
        <taxon>Viridiplantae</taxon>
        <taxon>Streptophyta</taxon>
        <taxon>Embryophyta</taxon>
        <taxon>Tracheophyta</taxon>
        <taxon>Spermatophyta</taxon>
        <taxon>Magnoliopsida</taxon>
        <taxon>eudicotyledons</taxon>
        <taxon>Gunneridae</taxon>
        <taxon>Pentapetalae</taxon>
        <taxon>rosids</taxon>
        <taxon>fabids</taxon>
        <taxon>Rosales</taxon>
        <taxon>Cannabaceae</taxon>
        <taxon>Cannabis</taxon>
    </lineage>
</organism>
<dbReference type="Gene3D" id="3.80.10.10">
    <property type="entry name" value="Ribonuclease Inhibitor"/>
    <property type="match status" value="3"/>
</dbReference>
<dbReference type="Pfam" id="PF25019">
    <property type="entry name" value="LRR_R13L1-DRL21"/>
    <property type="match status" value="1"/>
</dbReference>
<dbReference type="SUPFAM" id="SSF52058">
    <property type="entry name" value="L domain-like"/>
    <property type="match status" value="2"/>
</dbReference>
<sequence length="1028" mass="117421">MAHHGYLLSLADELLHLHLLNFEVLTLQKGTVAVVAEELSRLKKDVSFVQALLREEALLWVQSHDFERLLLSLETPLARIMNLVVEMQVVVGCRKRDKIMSSPKKVLTFFSFSSLSSSPFHFNHDYKLDLFKAVTATVHEIVIKIRNHETFHKLHETQYLDHCKEEDIIGRNDDKTEIIKLVLDDDDDDDDDFRVILVMGVPGIGKTTLARIVYNDDQIQEKFELYRWLFMGDDDNCNSTKIVMRLVEGEGVPTYNCNPPMDRLQKELRRAISGKRCLIVMDDMVDENPLNWVGLKDMLKGCAKGTCVLITTCSEKVYDLIRRTGSGSVKSYSLDCLSEEDSWVVFKRQALLDKDEKDLGKLEVIGREIVAKCEGVPLSLRVISLILRYDVYNLLPWVKFNDVEMINEEVKRYKGLVFPNAQEIRVANSGWRQTQSFVPQDMIPISLAKSKQIQSLILPRQFRWEIEGRSSESICDVILKLKWLRMLDLHNSGIKVLPNSIGELKNLHYLDLSQNVNIKLLPSSICMLRELQTLKLNHCSNLQSLPRSITKLRRLRNLENESCYSLTNMPHGLHQLFQLRRLSEFVLLSNGISSSSISKKSGKLDELGALNDLGGKLKIKNLRFPKDDKTAKANLYEKEDLLSLILIWDINSSINEDDCEVALEDLEPNQNLRELSISAYGGSKFPNWLPLLQKLVKLSLSRCNRCHCLPPLNRLPNLQVLVLDELMELEYIVDESTTTTTSTSFSTLKELRLTNLPKLKEWWKNAGDQNATFTCLSKLVVEDCPCLTSMPLFPCLEELVLKNTCWGPFNQTMAAAKEEKTSEFQASSSTTTFTVVPLSKLKTLHIIAMDMSTGDPNIWQSLPSLRSVTLDHISDIHNQLQKLQKVTNLQQLHIWRCDSLKQIPSWISNVKSLKTISIKLCPELTIPRERLSLIASLKKVEIEDCPQVELCHVVDVVVASQACFSGFSKGGLLLLENNSVDWNENTNAKGSKDSKRHLHFLILHPVQIVHERISKKFYRKNYENSLEE</sequence>
<dbReference type="Gene3D" id="3.40.50.300">
    <property type="entry name" value="P-loop containing nucleotide triphosphate hydrolases"/>
    <property type="match status" value="1"/>
</dbReference>
<evidence type="ECO:0000313" key="5">
    <source>
        <dbReference type="EMBL" id="KAF4361029.1"/>
    </source>
</evidence>
<dbReference type="InterPro" id="IPR027417">
    <property type="entry name" value="P-loop_NTPase"/>
</dbReference>
<evidence type="ECO:0000256" key="2">
    <source>
        <dbReference type="ARBA" id="ARBA00022821"/>
    </source>
</evidence>
<dbReference type="InterPro" id="IPR032675">
    <property type="entry name" value="LRR_dom_sf"/>
</dbReference>
<dbReference type="Proteomes" id="UP000525078">
    <property type="component" value="Unassembled WGS sequence"/>
</dbReference>
<comment type="caution">
    <text evidence="5">The sequence shown here is derived from an EMBL/GenBank/DDBJ whole genome shotgun (WGS) entry which is preliminary data.</text>
</comment>
<dbReference type="InterPro" id="IPR042197">
    <property type="entry name" value="Apaf_helical"/>
</dbReference>
<accession>A0A7J6ETN3</accession>
<protein>
    <submittedName>
        <fullName evidence="5">Uncharacterized protein</fullName>
    </submittedName>
</protein>
<dbReference type="GO" id="GO:0006952">
    <property type="term" value="P:defense response"/>
    <property type="evidence" value="ECO:0007669"/>
    <property type="project" value="UniProtKB-KW"/>
</dbReference>
<keyword evidence="2" id="KW-0611">Plant defense</keyword>
<dbReference type="Gene3D" id="1.10.8.430">
    <property type="entry name" value="Helical domain of apoptotic protease-activating factors"/>
    <property type="match status" value="1"/>
</dbReference>
<feature type="domain" description="NB-ARC" evidence="3">
    <location>
        <begin position="190"/>
        <end position="351"/>
    </location>
</feature>
<dbReference type="InterPro" id="IPR002182">
    <property type="entry name" value="NB-ARC"/>
</dbReference>
<evidence type="ECO:0000256" key="1">
    <source>
        <dbReference type="ARBA" id="ARBA00022614"/>
    </source>
</evidence>
<evidence type="ECO:0000259" key="3">
    <source>
        <dbReference type="Pfam" id="PF00931"/>
    </source>
</evidence>
<dbReference type="Pfam" id="PF00931">
    <property type="entry name" value="NB-ARC"/>
    <property type="match status" value="1"/>
</dbReference>
<gene>
    <name evidence="5" type="ORF">F8388_016838</name>
</gene>
<evidence type="ECO:0000259" key="4">
    <source>
        <dbReference type="Pfam" id="PF25019"/>
    </source>
</evidence>
<dbReference type="SUPFAM" id="SSF52540">
    <property type="entry name" value="P-loop containing nucleoside triphosphate hydrolases"/>
    <property type="match status" value="1"/>
</dbReference>
<feature type="domain" description="R13L1/DRL21-like LRR repeat region" evidence="4">
    <location>
        <begin position="604"/>
        <end position="725"/>
    </location>
</feature>
<dbReference type="PANTHER" id="PTHR36766">
    <property type="entry name" value="PLANT BROAD-SPECTRUM MILDEW RESISTANCE PROTEIN RPW8"/>
    <property type="match status" value="1"/>
</dbReference>
<proteinExistence type="predicted"/>
<dbReference type="PANTHER" id="PTHR36766:SF70">
    <property type="entry name" value="DISEASE RESISTANCE PROTEIN RGA4"/>
    <property type="match status" value="1"/>
</dbReference>
<dbReference type="GO" id="GO:0043531">
    <property type="term" value="F:ADP binding"/>
    <property type="evidence" value="ECO:0007669"/>
    <property type="project" value="InterPro"/>
</dbReference>
<dbReference type="AlphaFoldDB" id="A0A7J6ETN3"/>
<keyword evidence="1" id="KW-0433">Leucine-rich repeat</keyword>
<dbReference type="InterPro" id="IPR056789">
    <property type="entry name" value="LRR_R13L1-DRL21"/>
</dbReference>
<dbReference type="PRINTS" id="PR00364">
    <property type="entry name" value="DISEASERSIST"/>
</dbReference>
<reference evidence="5 6" key="1">
    <citation type="journal article" date="2020" name="bioRxiv">
        <title>Sequence and annotation of 42 cannabis genomes reveals extensive copy number variation in cannabinoid synthesis and pathogen resistance genes.</title>
        <authorList>
            <person name="Mckernan K.J."/>
            <person name="Helbert Y."/>
            <person name="Kane L.T."/>
            <person name="Ebling H."/>
            <person name="Zhang L."/>
            <person name="Liu B."/>
            <person name="Eaton Z."/>
            <person name="Mclaughlin S."/>
            <person name="Kingan S."/>
            <person name="Baybayan P."/>
            <person name="Concepcion G."/>
            <person name="Jordan M."/>
            <person name="Riva A."/>
            <person name="Barbazuk W."/>
            <person name="Harkins T."/>
        </authorList>
    </citation>
    <scope>NUCLEOTIDE SEQUENCE [LARGE SCALE GENOMIC DNA]</scope>
    <source>
        <strain evidence="6">cv. Jamaican Lion 4</strain>
        <tissue evidence="5">Leaf</tissue>
    </source>
</reference>